<feature type="region of interest" description="Disordered" evidence="3">
    <location>
        <begin position="24"/>
        <end position="105"/>
    </location>
</feature>
<dbReference type="Pfam" id="PF03323">
    <property type="entry name" value="GerA"/>
    <property type="match status" value="1"/>
</dbReference>
<dbReference type="eggNOG" id="COG0697">
    <property type="taxonomic scope" value="Bacteria"/>
</dbReference>
<dbReference type="HOGENOM" id="CLU_021639_4_0_9"/>
<keyword evidence="4" id="KW-0812">Transmembrane</keyword>
<dbReference type="EMBL" id="CP002017">
    <property type="protein sequence ID" value="ADG05248.1"/>
    <property type="molecule type" value="Genomic_DNA"/>
</dbReference>
<dbReference type="AlphaFoldDB" id="D5WTS8"/>
<evidence type="ECO:0000256" key="4">
    <source>
        <dbReference type="SAM" id="Phobius"/>
    </source>
</evidence>
<dbReference type="InterPro" id="IPR004995">
    <property type="entry name" value="Spore_Ger"/>
</dbReference>
<dbReference type="InterPro" id="IPR050768">
    <property type="entry name" value="UPF0353/GerABKA_families"/>
</dbReference>
<dbReference type="RefSeq" id="WP_013074541.1">
    <property type="nucleotide sequence ID" value="NC_014098.1"/>
</dbReference>
<feature type="transmembrane region" description="Helical" evidence="4">
    <location>
        <begin position="513"/>
        <end position="538"/>
    </location>
</feature>
<keyword evidence="6" id="KW-1185">Reference proteome</keyword>
<reference evidence="5 6" key="1">
    <citation type="journal article" date="2011" name="Stand. Genomic Sci.">
        <title>Complete genome sequence of the thermophilic, hydrogen-oxidizing Bacillus tusciae type strain (T2) and reclassification in the new genus, Kyrpidia gen. nov. as Kyrpidia tusciae comb. nov. and emendation of the family Alicyclobacillaceae da Costa and Rainey, 2010.</title>
        <authorList>
            <person name="Klenk H.P."/>
            <person name="Lapidus A."/>
            <person name="Chertkov O."/>
            <person name="Copeland A."/>
            <person name="Del Rio T.G."/>
            <person name="Nolan M."/>
            <person name="Lucas S."/>
            <person name="Chen F."/>
            <person name="Tice H."/>
            <person name="Cheng J.F."/>
            <person name="Han C."/>
            <person name="Bruce D."/>
            <person name="Goodwin L."/>
            <person name="Pitluck S."/>
            <person name="Pati A."/>
            <person name="Ivanova N."/>
            <person name="Mavromatis K."/>
            <person name="Daum C."/>
            <person name="Chen A."/>
            <person name="Palaniappan K."/>
            <person name="Chang Y.J."/>
            <person name="Land M."/>
            <person name="Hauser L."/>
            <person name="Jeffries C.D."/>
            <person name="Detter J.C."/>
            <person name="Rohde M."/>
            <person name="Abt B."/>
            <person name="Pukall R."/>
            <person name="Goker M."/>
            <person name="Bristow J."/>
            <person name="Markowitz V."/>
            <person name="Hugenholtz P."/>
            <person name="Eisen J.A."/>
        </authorList>
    </citation>
    <scope>NUCLEOTIDE SEQUENCE [LARGE SCALE GENOMIC DNA]</scope>
    <source>
        <strain evidence="5 6">DSM 2912</strain>
    </source>
</reference>
<gene>
    <name evidence="5" type="ordered locus">Btus_0480</name>
</gene>
<organism evidence="5 6">
    <name type="scientific">Kyrpidia tusciae (strain DSM 2912 / NBRC 15312 / T2)</name>
    <name type="common">Bacillus tusciae</name>
    <dbReference type="NCBI Taxonomy" id="562970"/>
    <lineage>
        <taxon>Bacteria</taxon>
        <taxon>Bacillati</taxon>
        <taxon>Bacillota</taxon>
        <taxon>Bacilli</taxon>
        <taxon>Bacillales</taxon>
        <taxon>Alicyclobacillaceae</taxon>
        <taxon>Kyrpidia</taxon>
    </lineage>
</organism>
<dbReference type="KEGG" id="bts:Btus_0480"/>
<dbReference type="Proteomes" id="UP000002368">
    <property type="component" value="Chromosome"/>
</dbReference>
<feature type="compositionally biased region" description="Basic and acidic residues" evidence="3">
    <location>
        <begin position="79"/>
        <end position="89"/>
    </location>
</feature>
<evidence type="ECO:0000313" key="5">
    <source>
        <dbReference type="EMBL" id="ADG05248.1"/>
    </source>
</evidence>
<name>D5WTS8_KYRT2</name>
<dbReference type="GO" id="GO:0009847">
    <property type="term" value="P:spore germination"/>
    <property type="evidence" value="ECO:0007669"/>
    <property type="project" value="InterPro"/>
</dbReference>
<feature type="transmembrane region" description="Helical" evidence="4">
    <location>
        <begin position="458"/>
        <end position="477"/>
    </location>
</feature>
<feature type="transmembrane region" description="Helical" evidence="4">
    <location>
        <begin position="352"/>
        <end position="373"/>
    </location>
</feature>
<dbReference type="GO" id="GO:0016020">
    <property type="term" value="C:membrane"/>
    <property type="evidence" value="ECO:0007669"/>
    <property type="project" value="InterPro"/>
</dbReference>
<proteinExistence type="inferred from homology"/>
<dbReference type="PANTHER" id="PTHR22550">
    <property type="entry name" value="SPORE GERMINATION PROTEIN"/>
    <property type="match status" value="1"/>
</dbReference>
<feature type="compositionally biased region" description="Basic and acidic residues" evidence="3">
    <location>
        <begin position="41"/>
        <end position="66"/>
    </location>
</feature>
<feature type="region of interest" description="Disordered" evidence="3">
    <location>
        <begin position="599"/>
        <end position="649"/>
    </location>
</feature>
<accession>D5WTS8</accession>
<dbReference type="STRING" id="562970.Btus_0480"/>
<comment type="similarity">
    <text evidence="1">Belongs to the GerABKA family.</text>
</comment>
<feature type="compositionally biased region" description="Gly residues" evidence="3">
    <location>
        <begin position="629"/>
        <end position="649"/>
    </location>
</feature>
<feature type="transmembrane region" description="Helical" evidence="4">
    <location>
        <begin position="394"/>
        <end position="413"/>
    </location>
</feature>
<protein>
    <submittedName>
        <fullName evidence="5">GerA spore germination protein</fullName>
    </submittedName>
</protein>
<feature type="compositionally biased region" description="Basic and acidic residues" evidence="3">
    <location>
        <begin position="610"/>
        <end position="627"/>
    </location>
</feature>
<evidence type="ECO:0000313" key="6">
    <source>
        <dbReference type="Proteomes" id="UP000002368"/>
    </source>
</evidence>
<feature type="transmembrane region" description="Helical" evidence="4">
    <location>
        <begin position="483"/>
        <end position="501"/>
    </location>
</feature>
<evidence type="ECO:0000256" key="2">
    <source>
        <dbReference type="ARBA" id="ARBA00023136"/>
    </source>
</evidence>
<keyword evidence="4" id="KW-1133">Transmembrane helix</keyword>
<evidence type="ECO:0000256" key="3">
    <source>
        <dbReference type="SAM" id="MobiDB-lite"/>
    </source>
</evidence>
<keyword evidence="2 4" id="KW-0472">Membrane</keyword>
<dbReference type="PANTHER" id="PTHR22550:SF5">
    <property type="entry name" value="LEUCINE ZIPPER PROTEIN 4"/>
    <property type="match status" value="1"/>
</dbReference>
<sequence length="649" mass="71116">MLDFRRWVKRLFTVDDSILDATFSLGERENGMKGPGGGSEGDEKKSAGKPDKPNEARDDDRDDEQKPLSLQKPIPLSEWAKKEGKREVVRGGSEPDAGDDPIPVSLDSLEDMLNKTFTLPQNKDIIVRHLTIGLPEPRRALLVFVDGMVDKVVINNFILEPLMLLASVRPDTDSGTKDMERVLRTLVPGNQVERVSKFRNAVKQLLMGNSVLFIEGLGEGLAVETKGWDTRSVSDPKSEQVIRGPHEAFTENFRTNTGLIRARLRSSRLVTEIIQVGQTTKNDVAVMYLKGVANPKLVEEVKRRVNGLSLDALIDSGLLEQYLEDPPTTLFPKILSTERPDRVVAFLVEGHVALLVSGSPYALVVPLSFWSLLHTPEDAYLRWPFGSFIRVIRFVSLLIAVLLPGLYIGVVNYHPEMIPTDLMMAIAASRETVPFPVIGEVLLMELAIELIREAGIRIPSVIGPTIGIVGALILGQAAVQAGIISPLLVIVVAVTALASFTTPNYNLSFAVRVMRFFFIALAAAFGFYGVTLGLAAVLGNLVSAKSFGVPLMSPVAPHRHSNPDIVLRGQAYEQELRPEYLRTGDSRMQEPINRRWDAWSQAIRPQPAKEGSRVDDTGANRRKDDSGARGQGQDRGNGESGGEGGGKDS</sequence>
<evidence type="ECO:0000256" key="1">
    <source>
        <dbReference type="ARBA" id="ARBA00005278"/>
    </source>
</evidence>